<evidence type="ECO:0000313" key="2">
    <source>
        <dbReference type="Proteomes" id="UP000022910"/>
    </source>
</evidence>
<dbReference type="HOGENOM" id="CLU_2591041_0_0_1"/>
<dbReference type="EMBL" id="JEMT01023928">
    <property type="protein sequence ID" value="EXX63457.1"/>
    <property type="molecule type" value="Genomic_DNA"/>
</dbReference>
<organism evidence="1 2">
    <name type="scientific">Rhizophagus irregularis (strain DAOM 197198w)</name>
    <name type="common">Glomus intraradices</name>
    <dbReference type="NCBI Taxonomy" id="1432141"/>
    <lineage>
        <taxon>Eukaryota</taxon>
        <taxon>Fungi</taxon>
        <taxon>Fungi incertae sedis</taxon>
        <taxon>Mucoromycota</taxon>
        <taxon>Glomeromycotina</taxon>
        <taxon>Glomeromycetes</taxon>
        <taxon>Glomerales</taxon>
        <taxon>Glomeraceae</taxon>
        <taxon>Rhizophagus</taxon>
    </lineage>
</organism>
<sequence length="80" mass="9085">MTLLLQGIFLLKEKEVKIDARNDNFESDTSTFIESTFHASDTNNFGQDPPSLDEWLFTVSTMSNDKAPGPSMLSYELLFF</sequence>
<proteinExistence type="predicted"/>
<protein>
    <submittedName>
        <fullName evidence="1">Uncharacterized protein</fullName>
    </submittedName>
</protein>
<dbReference type="AlphaFoldDB" id="A0A015J1Q9"/>
<gene>
    <name evidence="1" type="ORF">RirG_152150</name>
</gene>
<comment type="caution">
    <text evidence="1">The sequence shown here is derived from an EMBL/GenBank/DDBJ whole genome shotgun (WGS) entry which is preliminary data.</text>
</comment>
<accession>A0A015J1Q9</accession>
<dbReference type="Proteomes" id="UP000022910">
    <property type="component" value="Unassembled WGS sequence"/>
</dbReference>
<evidence type="ECO:0000313" key="1">
    <source>
        <dbReference type="EMBL" id="EXX63457.1"/>
    </source>
</evidence>
<name>A0A015J1Q9_RHIIW</name>
<reference evidence="1 2" key="1">
    <citation type="submission" date="2014-02" db="EMBL/GenBank/DDBJ databases">
        <title>Single nucleus genome sequencing reveals high similarity among nuclei of an endomycorrhizal fungus.</title>
        <authorList>
            <person name="Lin K."/>
            <person name="Geurts R."/>
            <person name="Zhang Z."/>
            <person name="Limpens E."/>
            <person name="Saunders D.G."/>
            <person name="Mu D."/>
            <person name="Pang E."/>
            <person name="Cao H."/>
            <person name="Cha H."/>
            <person name="Lin T."/>
            <person name="Zhou Q."/>
            <person name="Shang Y."/>
            <person name="Li Y."/>
            <person name="Ivanov S."/>
            <person name="Sharma T."/>
            <person name="Velzen R.V."/>
            <person name="Ruijter N.D."/>
            <person name="Aanen D.K."/>
            <person name="Win J."/>
            <person name="Kamoun S."/>
            <person name="Bisseling T."/>
            <person name="Huang S."/>
        </authorList>
    </citation>
    <scope>NUCLEOTIDE SEQUENCE [LARGE SCALE GENOMIC DNA]</scope>
    <source>
        <strain evidence="2">DAOM197198w</strain>
    </source>
</reference>
<keyword evidence="2" id="KW-1185">Reference proteome</keyword>